<comment type="similarity">
    <text evidence="1">Belongs to the short-chain dehydrogenases/reductases (SDR) family.</text>
</comment>
<evidence type="ECO:0000313" key="4">
    <source>
        <dbReference type="Proteomes" id="UP000682843"/>
    </source>
</evidence>
<dbReference type="Gene3D" id="3.40.50.720">
    <property type="entry name" value="NAD(P)-binding Rossmann-like Domain"/>
    <property type="match status" value="1"/>
</dbReference>
<proteinExistence type="inferred from homology"/>
<protein>
    <submittedName>
        <fullName evidence="3">SDR family oxidoreductase</fullName>
    </submittedName>
</protein>
<dbReference type="PRINTS" id="PR00081">
    <property type="entry name" value="GDHRDH"/>
</dbReference>
<dbReference type="PANTHER" id="PTHR43669:SF8">
    <property type="entry name" value="SHORT-CHAIN TYPE DEHYDROGENASE_REDUCTASE-RELATED"/>
    <property type="match status" value="1"/>
</dbReference>
<dbReference type="InterPro" id="IPR036291">
    <property type="entry name" value="NAD(P)-bd_dom_sf"/>
</dbReference>
<evidence type="ECO:0000256" key="1">
    <source>
        <dbReference type="ARBA" id="ARBA00006484"/>
    </source>
</evidence>
<reference evidence="3 4" key="1">
    <citation type="submission" date="2019-02" db="EMBL/GenBank/DDBJ databases">
        <title>Emended description of the genus Rhodopseudomonas and description of Rhodopseudomonas albus sp. nov., a non-phototrophic, heavy-metal-tolerant bacterium isolated from garden soil.</title>
        <authorList>
            <person name="Bao Z."/>
            <person name="Cao W.W."/>
            <person name="Sato Y."/>
            <person name="Nishizawa T."/>
            <person name="Zhao J."/>
            <person name="Guo Y."/>
            <person name="Ohta H."/>
        </authorList>
    </citation>
    <scope>NUCLEOTIDE SEQUENCE [LARGE SCALE GENOMIC DNA]</scope>
    <source>
        <strain evidence="3 4">SK50-23</strain>
    </source>
</reference>
<dbReference type="EMBL" id="CP036498">
    <property type="protein sequence ID" value="QUS41862.1"/>
    <property type="molecule type" value="Genomic_DNA"/>
</dbReference>
<dbReference type="PANTHER" id="PTHR43669">
    <property type="entry name" value="5-KETO-D-GLUCONATE 5-REDUCTASE"/>
    <property type="match status" value="1"/>
</dbReference>
<dbReference type="Pfam" id="PF13561">
    <property type="entry name" value="adh_short_C2"/>
    <property type="match status" value="1"/>
</dbReference>
<dbReference type="SUPFAM" id="SSF51735">
    <property type="entry name" value="NAD(P)-binding Rossmann-fold domains"/>
    <property type="match status" value="1"/>
</dbReference>
<dbReference type="InterPro" id="IPR002347">
    <property type="entry name" value="SDR_fam"/>
</dbReference>
<evidence type="ECO:0000256" key="2">
    <source>
        <dbReference type="ARBA" id="ARBA00023002"/>
    </source>
</evidence>
<organism evidence="3 4">
    <name type="scientific">Tardiphaga alba</name>
    <dbReference type="NCBI Taxonomy" id="340268"/>
    <lineage>
        <taxon>Bacteria</taxon>
        <taxon>Pseudomonadati</taxon>
        <taxon>Pseudomonadota</taxon>
        <taxon>Alphaproteobacteria</taxon>
        <taxon>Hyphomicrobiales</taxon>
        <taxon>Nitrobacteraceae</taxon>
        <taxon>Tardiphaga</taxon>
    </lineage>
</organism>
<keyword evidence="2" id="KW-0560">Oxidoreductase</keyword>
<evidence type="ECO:0000313" key="3">
    <source>
        <dbReference type="EMBL" id="QUS41862.1"/>
    </source>
</evidence>
<name>A0ABX8ADS4_9BRAD</name>
<dbReference type="Proteomes" id="UP000682843">
    <property type="component" value="Chromosome"/>
</dbReference>
<sequence>MTRLAGKVALVTHAGSGIGAAIARRLAAEGACVVISHTDDAEGAARLVADIIWRGGCAMAVQGDVAFWPDVRRLFEETAATFGRLDILVNDVRTIGPATEDTRRRDEINLFGAMLLSQEAIRLFGSDGGAIINLTSLARCDLAPDAAPETAIDTLTLGLARAFTSRNIRVHAIAPGALGPQEPAGIDVLDGSARSRQFVALPRRTPPDDVAKLVVDLARDRSATDARMLAAS</sequence>
<accession>A0ABX8ADS4</accession>
<keyword evidence="4" id="KW-1185">Reference proteome</keyword>
<gene>
    <name evidence="3" type="ORF">RPMA_25745</name>
</gene>
<dbReference type="RefSeq" id="WP_211910528.1">
    <property type="nucleotide sequence ID" value="NZ_CP036498.1"/>
</dbReference>